<reference evidence="11 12" key="1">
    <citation type="submission" date="2020-01" db="EMBL/GenBank/DDBJ databases">
        <title>Leptobacterium flavescens.</title>
        <authorList>
            <person name="Wang G."/>
        </authorList>
    </citation>
    <scope>NUCLEOTIDE SEQUENCE [LARGE SCALE GENOMIC DNA]</scope>
    <source>
        <strain evidence="11 12">KCTC 22160</strain>
    </source>
</reference>
<accession>A0A6P0USK5</accession>
<organism evidence="11 12">
    <name type="scientific">Leptobacterium flavescens</name>
    <dbReference type="NCBI Taxonomy" id="472055"/>
    <lineage>
        <taxon>Bacteria</taxon>
        <taxon>Pseudomonadati</taxon>
        <taxon>Bacteroidota</taxon>
        <taxon>Flavobacteriia</taxon>
        <taxon>Flavobacteriales</taxon>
        <taxon>Flavobacteriaceae</taxon>
        <taxon>Leptobacterium</taxon>
    </lineage>
</organism>
<evidence type="ECO:0000256" key="6">
    <source>
        <dbReference type="ARBA" id="ARBA00023237"/>
    </source>
</evidence>
<proteinExistence type="inferred from homology"/>
<dbReference type="PROSITE" id="PS52016">
    <property type="entry name" value="TONB_DEPENDENT_REC_3"/>
    <property type="match status" value="1"/>
</dbReference>
<dbReference type="InterPro" id="IPR023996">
    <property type="entry name" value="TonB-dep_OMP_SusC/RagA"/>
</dbReference>
<dbReference type="EMBL" id="JAABOO010000003">
    <property type="protein sequence ID" value="NER14968.1"/>
    <property type="molecule type" value="Genomic_DNA"/>
</dbReference>
<dbReference type="Pfam" id="PF07715">
    <property type="entry name" value="Plug"/>
    <property type="match status" value="1"/>
</dbReference>
<comment type="similarity">
    <text evidence="7">Belongs to the TonB-dependent receptor family.</text>
</comment>
<feature type="chain" id="PRO_5026761556" evidence="9">
    <location>
        <begin position="23"/>
        <end position="983"/>
    </location>
</feature>
<dbReference type="SUPFAM" id="SSF56935">
    <property type="entry name" value="Porins"/>
    <property type="match status" value="1"/>
</dbReference>
<evidence type="ECO:0000313" key="11">
    <source>
        <dbReference type="EMBL" id="NER14968.1"/>
    </source>
</evidence>
<evidence type="ECO:0000256" key="5">
    <source>
        <dbReference type="ARBA" id="ARBA00023136"/>
    </source>
</evidence>
<feature type="signal peptide" evidence="9">
    <location>
        <begin position="1"/>
        <end position="22"/>
    </location>
</feature>
<dbReference type="Pfam" id="PF13715">
    <property type="entry name" value="CarbopepD_reg_2"/>
    <property type="match status" value="1"/>
</dbReference>
<dbReference type="AlphaFoldDB" id="A0A6P0USK5"/>
<evidence type="ECO:0000256" key="3">
    <source>
        <dbReference type="ARBA" id="ARBA00022452"/>
    </source>
</evidence>
<dbReference type="InterPro" id="IPR037066">
    <property type="entry name" value="Plug_dom_sf"/>
</dbReference>
<dbReference type="NCBIfam" id="TIGR04057">
    <property type="entry name" value="SusC_RagA_signa"/>
    <property type="match status" value="1"/>
</dbReference>
<keyword evidence="4 7" id="KW-0812">Transmembrane</keyword>
<comment type="subcellular location">
    <subcellularLocation>
        <location evidence="1 7">Cell outer membrane</location>
        <topology evidence="1 7">Multi-pass membrane protein</topology>
    </subcellularLocation>
</comment>
<evidence type="ECO:0000259" key="10">
    <source>
        <dbReference type="Pfam" id="PF07715"/>
    </source>
</evidence>
<keyword evidence="3 7" id="KW-1134">Transmembrane beta strand</keyword>
<evidence type="ECO:0000256" key="8">
    <source>
        <dbReference type="SAM" id="MobiDB-lite"/>
    </source>
</evidence>
<dbReference type="InterPro" id="IPR039426">
    <property type="entry name" value="TonB-dep_rcpt-like"/>
</dbReference>
<keyword evidence="12" id="KW-1185">Reference proteome</keyword>
<dbReference type="NCBIfam" id="TIGR04056">
    <property type="entry name" value="OMP_RagA_SusC"/>
    <property type="match status" value="1"/>
</dbReference>
<dbReference type="GO" id="GO:0009279">
    <property type="term" value="C:cell outer membrane"/>
    <property type="evidence" value="ECO:0007669"/>
    <property type="project" value="UniProtKB-SubCell"/>
</dbReference>
<name>A0A6P0USK5_9FLAO</name>
<evidence type="ECO:0000256" key="9">
    <source>
        <dbReference type="SAM" id="SignalP"/>
    </source>
</evidence>
<dbReference type="InterPro" id="IPR023997">
    <property type="entry name" value="TonB-dep_OMP_SusC/RagA_CS"/>
</dbReference>
<comment type="caution">
    <text evidence="11">The sequence shown here is derived from an EMBL/GenBank/DDBJ whole genome shotgun (WGS) entry which is preliminary data.</text>
</comment>
<keyword evidence="5 7" id="KW-0472">Membrane</keyword>
<dbReference type="SUPFAM" id="SSF49464">
    <property type="entry name" value="Carboxypeptidase regulatory domain-like"/>
    <property type="match status" value="1"/>
</dbReference>
<keyword evidence="9" id="KW-0732">Signal</keyword>
<evidence type="ECO:0000256" key="7">
    <source>
        <dbReference type="PROSITE-ProRule" id="PRU01360"/>
    </source>
</evidence>
<keyword evidence="6 7" id="KW-0998">Cell outer membrane</keyword>
<feature type="domain" description="TonB-dependent receptor plug" evidence="10">
    <location>
        <begin position="116"/>
        <end position="223"/>
    </location>
</feature>
<dbReference type="InterPro" id="IPR012910">
    <property type="entry name" value="Plug_dom"/>
</dbReference>
<evidence type="ECO:0000256" key="4">
    <source>
        <dbReference type="ARBA" id="ARBA00022692"/>
    </source>
</evidence>
<dbReference type="InterPro" id="IPR036942">
    <property type="entry name" value="Beta-barrel_TonB_sf"/>
</dbReference>
<protein>
    <submittedName>
        <fullName evidence="11">SusC/RagA family TonB-linked outer membrane protein</fullName>
    </submittedName>
</protein>
<keyword evidence="2 7" id="KW-0813">Transport</keyword>
<evidence type="ECO:0000256" key="2">
    <source>
        <dbReference type="ARBA" id="ARBA00022448"/>
    </source>
</evidence>
<gene>
    <name evidence="11" type="ORF">GWK08_16040</name>
</gene>
<dbReference type="Proteomes" id="UP000468581">
    <property type="component" value="Unassembled WGS sequence"/>
</dbReference>
<dbReference type="Gene3D" id="2.170.130.10">
    <property type="entry name" value="TonB-dependent receptor, plug domain"/>
    <property type="match status" value="1"/>
</dbReference>
<evidence type="ECO:0000313" key="12">
    <source>
        <dbReference type="Proteomes" id="UP000468581"/>
    </source>
</evidence>
<dbReference type="Gene3D" id="2.40.170.20">
    <property type="entry name" value="TonB-dependent receptor, beta-barrel domain"/>
    <property type="match status" value="1"/>
</dbReference>
<feature type="region of interest" description="Disordered" evidence="8">
    <location>
        <begin position="463"/>
        <end position="485"/>
    </location>
</feature>
<dbReference type="Gene3D" id="2.60.40.1120">
    <property type="entry name" value="Carboxypeptidase-like, regulatory domain"/>
    <property type="match status" value="1"/>
</dbReference>
<dbReference type="InterPro" id="IPR008969">
    <property type="entry name" value="CarboxyPept-like_regulatory"/>
</dbReference>
<dbReference type="RefSeq" id="WP_163608243.1">
    <property type="nucleotide sequence ID" value="NZ_JAABOO010000003.1"/>
</dbReference>
<evidence type="ECO:0000256" key="1">
    <source>
        <dbReference type="ARBA" id="ARBA00004571"/>
    </source>
</evidence>
<sequence length="983" mass="107971">MRLKFTWMLTLFMALVFQSSFAQQKTVTGTITDQDGLPLPGANILVKGTTRGQQSDFDGNYSIQVSVGQVLVFSYIGQLTVERTVGAANVINVQLLQDAEVLDEVVVLGYGTKSVAKVSAAVSSVSSEQIEQVPIASFEQILQGRAPGLEIRSGNGAPGSAARVRIRGSASINGNNDPLYIIDGVPVDENSFASFNPNDFENVSVLKDAQASSLYGSRAAAGVIVITTKKGRKGQKTQFSYRSQIGFSEVPEPNFEVLSARQFLELGRTIGANNLSDAEIDQQVAAAPRNLRDEVFRTGTTLSQEFSARGGSENISYFASANYFEQEGIVIGSELQRLTTRLNLDIQASERLKFGINTSLGFSRRDFLVNNAGVNLNNPVLVPFIANPLVNVRNDDGTFNTGDGLSFLAPNVVERTQTGINESEEFKLVASGYLNYKFTDFLSFNYTLGVDFEDDFDVFATNPNSEFGRDATPGNAGNQQETSRRDTRIVSTAQLKYEDTFAEKHYVTASGFVEYIKGFFRSSTFQGFGIEPELFGFANSITPGTTDNGLIPTVGGVTTENGLFSVFGTAGYEYDGKYGIDVSLRNDKSSRFAPTENSATFYSVAGRWNVDREKFLDNAEWITSLKLRASFGTSGNEQSIGDFQFLPNLGRTLFQGENVLVQGAVANEGIRWEFTEQFNVGVDFGFLNNRISGSVDYYNRETSDLIIPFNLPAAFGDNSVNANAGSLVNKGFEIAVSGDVWRSEDAVLTVFGNIAFNDNEVTDLGQVDQFEQGTSVIRVGERLGSHFVTEFAGVNPSNGEPLYRDLDGNITNVFSDAFRRTGFGSSEPEYTGGFGLNFRWKGFEVSSLFSFVGGFFRFNNVSFFTENFNFFNAGLNQDVRLLDVFQNPGDITDIPAPQFQRQFSSQDIEDASFLRFRNLTVGYNVSGKVLERLSLTGLRIYVQGVNLATWTKFRGFDPEDNNNISSFEFPNPRQFTLGLDLNF</sequence>